<dbReference type="VEuPathDB" id="FungiDB:FUN_024228"/>
<accession>A0A2N1NX96</accession>
<organism evidence="2 3">
    <name type="scientific">Rhizophagus irregularis</name>
    <dbReference type="NCBI Taxonomy" id="588596"/>
    <lineage>
        <taxon>Eukaryota</taxon>
        <taxon>Fungi</taxon>
        <taxon>Fungi incertae sedis</taxon>
        <taxon>Mucoromycota</taxon>
        <taxon>Glomeromycotina</taxon>
        <taxon>Glomeromycetes</taxon>
        <taxon>Glomerales</taxon>
        <taxon>Glomeraceae</taxon>
        <taxon>Rhizophagus</taxon>
    </lineage>
</organism>
<reference evidence="2 3" key="2">
    <citation type="submission" date="2017-10" db="EMBL/GenBank/DDBJ databases">
        <title>Extensive intraspecific genome diversity in a model arbuscular mycorrhizal fungus.</title>
        <authorList>
            <person name="Chen E.C.H."/>
            <person name="Morin E."/>
            <person name="Baudet D."/>
            <person name="Noel J."/>
            <person name="Ndikumana S."/>
            <person name="Charron P."/>
            <person name="St-Onge C."/>
            <person name="Giorgi J."/>
            <person name="Grigoriev I.V."/>
            <person name="Roux C."/>
            <person name="Martin F.M."/>
            <person name="Corradi N."/>
        </authorList>
    </citation>
    <scope>NUCLEOTIDE SEQUENCE [LARGE SCALE GENOMIC DNA]</scope>
    <source>
        <strain evidence="2 3">C2</strain>
    </source>
</reference>
<dbReference type="VEuPathDB" id="FungiDB:RhiirFUN_004546"/>
<dbReference type="AlphaFoldDB" id="A0A2N1NX96"/>
<proteinExistence type="predicted"/>
<name>A0A2N1NX96_9GLOM</name>
<evidence type="ECO:0000313" key="3">
    <source>
        <dbReference type="Proteomes" id="UP000233469"/>
    </source>
</evidence>
<feature type="compositionally biased region" description="Basic and acidic residues" evidence="1">
    <location>
        <begin position="86"/>
        <end position="96"/>
    </location>
</feature>
<dbReference type="EMBL" id="LLXL01000083">
    <property type="protein sequence ID" value="PKK78431.1"/>
    <property type="molecule type" value="Genomic_DNA"/>
</dbReference>
<feature type="non-terminal residue" evidence="2">
    <location>
        <position position="1"/>
    </location>
</feature>
<comment type="caution">
    <text evidence="2">The sequence shown here is derived from an EMBL/GenBank/DDBJ whole genome shotgun (WGS) entry which is preliminary data.</text>
</comment>
<evidence type="ECO:0000256" key="1">
    <source>
        <dbReference type="SAM" id="MobiDB-lite"/>
    </source>
</evidence>
<dbReference type="Proteomes" id="UP000233469">
    <property type="component" value="Unassembled WGS sequence"/>
</dbReference>
<protein>
    <submittedName>
        <fullName evidence="2">Uncharacterized protein</fullName>
    </submittedName>
</protein>
<evidence type="ECO:0000313" key="2">
    <source>
        <dbReference type="EMBL" id="PKK78431.1"/>
    </source>
</evidence>
<feature type="region of interest" description="Disordered" evidence="1">
    <location>
        <begin position="86"/>
        <end position="105"/>
    </location>
</feature>
<reference evidence="2 3" key="1">
    <citation type="submission" date="2016-04" db="EMBL/GenBank/DDBJ databases">
        <title>Genome analyses suggest a sexual origin of heterokaryosis in a supposedly ancient asexual fungus.</title>
        <authorList>
            <person name="Ropars J."/>
            <person name="Sedzielewska K."/>
            <person name="Noel J."/>
            <person name="Charron P."/>
            <person name="Farinelli L."/>
            <person name="Marton T."/>
            <person name="Kruger M."/>
            <person name="Pelin A."/>
            <person name="Brachmann A."/>
            <person name="Corradi N."/>
        </authorList>
    </citation>
    <scope>NUCLEOTIDE SEQUENCE [LARGE SCALE GENOMIC DNA]</scope>
    <source>
        <strain evidence="2 3">C2</strain>
    </source>
</reference>
<gene>
    <name evidence="2" type="ORF">RhiirC2_729857</name>
</gene>
<sequence>YLTKNYNLFPFPFLSTIKRELDIITSRKRPTVSDWVYNPENHPFGREEITASEARKLSIDEVRNLLYKENERNSIETNIIREAIQEEKDERDEKDGNSNVTIKVD</sequence>